<evidence type="ECO:0008006" key="3">
    <source>
        <dbReference type="Google" id="ProtNLM"/>
    </source>
</evidence>
<dbReference type="Proteomes" id="UP001256711">
    <property type="component" value="Unassembled WGS sequence"/>
</dbReference>
<comment type="caution">
    <text evidence="1">The sequence shown here is derived from an EMBL/GenBank/DDBJ whole genome shotgun (WGS) entry which is preliminary data.</text>
</comment>
<evidence type="ECO:0000313" key="2">
    <source>
        <dbReference type="Proteomes" id="UP001256711"/>
    </source>
</evidence>
<dbReference type="EMBL" id="JARQBJ010000001">
    <property type="protein sequence ID" value="MDT2809161.1"/>
    <property type="molecule type" value="Genomic_DNA"/>
</dbReference>
<sequence length="105" mass="11528">MQLKTDNFRQIVLSDEAKLGNISVAGNLVFEFLPNGNVSIYQTSDNPETEKLLDAAQDSVEIDSEELIVALEIIIGKLKEELKHGNAIRSNQLLFESPRDGGITG</sequence>
<protein>
    <recommendedName>
        <fullName evidence="3">DUF1828 domain-containing protein</fullName>
    </recommendedName>
</protein>
<dbReference type="AlphaFoldDB" id="A0AAW8TUS8"/>
<accession>A0AAW8TUS8</accession>
<dbReference type="RefSeq" id="WP_311834887.1">
    <property type="nucleotide sequence ID" value="NZ_JARQBJ010000001.1"/>
</dbReference>
<proteinExistence type="predicted"/>
<gene>
    <name evidence="1" type="ORF">P7H43_01475</name>
</gene>
<reference evidence="1" key="1">
    <citation type="submission" date="2023-03" db="EMBL/GenBank/DDBJ databases">
        <authorList>
            <person name="Shen W."/>
            <person name="Cai J."/>
        </authorList>
    </citation>
    <scope>NUCLEOTIDE SEQUENCE</scope>
    <source>
        <strain evidence="1">B226-2</strain>
    </source>
</reference>
<name>A0AAW8TUS8_9ENTE</name>
<evidence type="ECO:0000313" key="1">
    <source>
        <dbReference type="EMBL" id="MDT2809161.1"/>
    </source>
</evidence>
<organism evidence="1 2">
    <name type="scientific">Enterococcus asini</name>
    <dbReference type="NCBI Taxonomy" id="57732"/>
    <lineage>
        <taxon>Bacteria</taxon>
        <taxon>Bacillati</taxon>
        <taxon>Bacillota</taxon>
        <taxon>Bacilli</taxon>
        <taxon>Lactobacillales</taxon>
        <taxon>Enterococcaceae</taxon>
        <taxon>Enterococcus</taxon>
    </lineage>
</organism>